<dbReference type="SUPFAM" id="SSF101386">
    <property type="entry name" value="all-alpha NTP pyrophosphatases"/>
    <property type="match status" value="1"/>
</dbReference>
<proteinExistence type="predicted"/>
<name>A0A8S5S6B0_9CAUD</name>
<organism evidence="1">
    <name type="scientific">Podoviridae sp. ctsUe5</name>
    <dbReference type="NCBI Taxonomy" id="2827750"/>
    <lineage>
        <taxon>Viruses</taxon>
        <taxon>Duplodnaviria</taxon>
        <taxon>Heunggongvirae</taxon>
        <taxon>Uroviricota</taxon>
        <taxon>Caudoviricetes</taxon>
    </lineage>
</organism>
<reference evidence="1" key="1">
    <citation type="journal article" date="2021" name="Proc. Natl. Acad. Sci. U.S.A.">
        <title>A Catalog of Tens of Thousands of Viruses from Human Metagenomes Reveals Hidden Associations with Chronic Diseases.</title>
        <authorList>
            <person name="Tisza M.J."/>
            <person name="Buck C.B."/>
        </authorList>
    </citation>
    <scope>NUCLEOTIDE SEQUENCE</scope>
    <source>
        <strain evidence="1">CtsUe5</strain>
    </source>
</reference>
<sequence length="114" mass="12829">MATINLKTIFEKQKELESSIGLGVGSENISQWYNALTAAILEIGEALAEDTRWKVIINGNTKKPVINRNNVIEETADAFIYLINSCIFYNVSANELIKAISEKQDKNIRRLQNV</sequence>
<dbReference type="Gene3D" id="1.10.287.1080">
    <property type="entry name" value="MazG-like"/>
    <property type="match status" value="1"/>
</dbReference>
<accession>A0A8S5S6B0</accession>
<protein>
    <submittedName>
        <fullName evidence="1">dUTPase</fullName>
    </submittedName>
</protein>
<dbReference type="Pfam" id="PF08761">
    <property type="entry name" value="dUTPase_2"/>
    <property type="match status" value="1"/>
</dbReference>
<dbReference type="EMBL" id="BK032536">
    <property type="protein sequence ID" value="DAF46347.1"/>
    <property type="molecule type" value="Genomic_DNA"/>
</dbReference>
<dbReference type="InterPro" id="IPR014871">
    <property type="entry name" value="dUTPase/dCTP_pyrophosphatase"/>
</dbReference>
<evidence type="ECO:0000313" key="1">
    <source>
        <dbReference type="EMBL" id="DAF46347.1"/>
    </source>
</evidence>